<dbReference type="Proteomes" id="UP001302812">
    <property type="component" value="Unassembled WGS sequence"/>
</dbReference>
<evidence type="ECO:0000256" key="5">
    <source>
        <dbReference type="ARBA" id="ARBA00023033"/>
    </source>
</evidence>
<dbReference type="GO" id="GO:0005506">
    <property type="term" value="F:iron ion binding"/>
    <property type="evidence" value="ECO:0007669"/>
    <property type="project" value="InterPro"/>
</dbReference>
<feature type="region of interest" description="Disordered" evidence="7">
    <location>
        <begin position="549"/>
        <end position="612"/>
    </location>
</feature>
<evidence type="ECO:0000313" key="9">
    <source>
        <dbReference type="EMBL" id="KAK4113554.1"/>
    </source>
</evidence>
<dbReference type="Gene3D" id="1.10.630.10">
    <property type="entry name" value="Cytochrome P450"/>
    <property type="match status" value="1"/>
</dbReference>
<gene>
    <name evidence="9" type="ORF">N656DRAFT_844461</name>
</gene>
<keyword evidence="10" id="KW-1185">Reference proteome</keyword>
<evidence type="ECO:0000256" key="6">
    <source>
        <dbReference type="PIRSR" id="PIRSR602403-1"/>
    </source>
</evidence>
<evidence type="ECO:0000313" key="10">
    <source>
        <dbReference type="Proteomes" id="UP001302812"/>
    </source>
</evidence>
<comment type="cofactor">
    <cofactor evidence="1 6">
        <name>heme</name>
        <dbReference type="ChEBI" id="CHEBI:30413"/>
    </cofactor>
</comment>
<evidence type="ECO:0000256" key="8">
    <source>
        <dbReference type="SAM" id="Phobius"/>
    </source>
</evidence>
<reference evidence="9" key="2">
    <citation type="submission" date="2023-05" db="EMBL/GenBank/DDBJ databases">
        <authorList>
            <consortium name="Lawrence Berkeley National Laboratory"/>
            <person name="Steindorff A."/>
            <person name="Hensen N."/>
            <person name="Bonometti L."/>
            <person name="Westerberg I."/>
            <person name="Brannstrom I.O."/>
            <person name="Guillou S."/>
            <person name="Cros-Aarteil S."/>
            <person name="Calhoun S."/>
            <person name="Haridas S."/>
            <person name="Kuo A."/>
            <person name="Mondo S."/>
            <person name="Pangilinan J."/>
            <person name="Riley R."/>
            <person name="Labutti K."/>
            <person name="Andreopoulos B."/>
            <person name="Lipzen A."/>
            <person name="Chen C."/>
            <person name="Yanf M."/>
            <person name="Daum C."/>
            <person name="Ng V."/>
            <person name="Clum A."/>
            <person name="Ohm R."/>
            <person name="Martin F."/>
            <person name="Silar P."/>
            <person name="Natvig D."/>
            <person name="Lalanne C."/>
            <person name="Gautier V."/>
            <person name="Ament-Velasquez S.L."/>
            <person name="Kruys A."/>
            <person name="Hutchinson M.I."/>
            <person name="Powell A.J."/>
            <person name="Barry K."/>
            <person name="Miller A.N."/>
            <person name="Grigoriev I.V."/>
            <person name="Debuchy R."/>
            <person name="Gladieux P."/>
            <person name="Thoren M.H."/>
            <person name="Johannesson H."/>
        </authorList>
    </citation>
    <scope>NUCLEOTIDE SEQUENCE</scope>
    <source>
        <strain evidence="9">CBS 508.74</strain>
    </source>
</reference>
<evidence type="ECO:0000256" key="7">
    <source>
        <dbReference type="SAM" id="MobiDB-lite"/>
    </source>
</evidence>
<evidence type="ECO:0000256" key="1">
    <source>
        <dbReference type="ARBA" id="ARBA00001971"/>
    </source>
</evidence>
<keyword evidence="6" id="KW-0349">Heme</keyword>
<dbReference type="AlphaFoldDB" id="A0AAN6TFL9"/>
<accession>A0AAN6TFL9</accession>
<dbReference type="PANTHER" id="PTHR47582:SF1">
    <property type="entry name" value="P450, PUTATIVE (EUROFUNG)-RELATED"/>
    <property type="match status" value="1"/>
</dbReference>
<keyword evidence="8" id="KW-0812">Transmembrane</keyword>
<dbReference type="Pfam" id="PF00067">
    <property type="entry name" value="p450"/>
    <property type="match status" value="1"/>
</dbReference>
<dbReference type="GO" id="GO:0016705">
    <property type="term" value="F:oxidoreductase activity, acting on paired donors, with incorporation or reduction of molecular oxygen"/>
    <property type="evidence" value="ECO:0007669"/>
    <property type="project" value="InterPro"/>
</dbReference>
<feature type="transmembrane region" description="Helical" evidence="8">
    <location>
        <begin position="6"/>
        <end position="27"/>
    </location>
</feature>
<dbReference type="GO" id="GO:0020037">
    <property type="term" value="F:heme binding"/>
    <property type="evidence" value="ECO:0007669"/>
    <property type="project" value="InterPro"/>
</dbReference>
<dbReference type="GeneID" id="89943272"/>
<dbReference type="PANTHER" id="PTHR47582">
    <property type="entry name" value="P450, PUTATIVE (EUROFUNG)-RELATED"/>
    <property type="match status" value="1"/>
</dbReference>
<dbReference type="CDD" id="cd11040">
    <property type="entry name" value="CYP7_CYP8-like"/>
    <property type="match status" value="1"/>
</dbReference>
<keyword evidence="5" id="KW-0503">Monooxygenase</keyword>
<feature type="transmembrane region" description="Helical" evidence="8">
    <location>
        <begin position="39"/>
        <end position="56"/>
    </location>
</feature>
<keyword evidence="3 6" id="KW-0479">Metal-binding</keyword>
<name>A0AAN6TFL9_9PEZI</name>
<evidence type="ECO:0000256" key="3">
    <source>
        <dbReference type="ARBA" id="ARBA00022723"/>
    </source>
</evidence>
<dbReference type="InterPro" id="IPR053007">
    <property type="entry name" value="CYP450_monoxygenase_sec-met"/>
</dbReference>
<keyword evidence="8" id="KW-0472">Membrane</keyword>
<protein>
    <submittedName>
        <fullName evidence="9">Cytochrome P450</fullName>
    </submittedName>
</protein>
<proteinExistence type="inferred from homology"/>
<keyword evidence="8" id="KW-1133">Transmembrane helix</keyword>
<evidence type="ECO:0000256" key="4">
    <source>
        <dbReference type="ARBA" id="ARBA00023004"/>
    </source>
</evidence>
<dbReference type="PRINTS" id="PR00465">
    <property type="entry name" value="EP450IV"/>
</dbReference>
<keyword evidence="5" id="KW-0560">Oxidoreductase</keyword>
<comment type="caution">
    <text evidence="9">The sequence shown here is derived from an EMBL/GenBank/DDBJ whole genome shotgun (WGS) entry which is preliminary data.</text>
</comment>
<dbReference type="InterPro" id="IPR002403">
    <property type="entry name" value="Cyt_P450_E_grp-IV"/>
</dbReference>
<dbReference type="InterPro" id="IPR001128">
    <property type="entry name" value="Cyt_P450"/>
</dbReference>
<dbReference type="EMBL" id="MU853339">
    <property type="protein sequence ID" value="KAK4113554.1"/>
    <property type="molecule type" value="Genomic_DNA"/>
</dbReference>
<comment type="similarity">
    <text evidence="2">Belongs to the cytochrome P450 family.</text>
</comment>
<keyword evidence="4 6" id="KW-0408">Iron</keyword>
<dbReference type="InterPro" id="IPR036396">
    <property type="entry name" value="Cyt_P450_sf"/>
</dbReference>
<dbReference type="GO" id="GO:0004497">
    <property type="term" value="F:monooxygenase activity"/>
    <property type="evidence" value="ECO:0007669"/>
    <property type="project" value="UniProtKB-KW"/>
</dbReference>
<dbReference type="SUPFAM" id="SSF48264">
    <property type="entry name" value="Cytochrome P450"/>
    <property type="match status" value="1"/>
</dbReference>
<dbReference type="RefSeq" id="XP_064671124.1">
    <property type="nucleotide sequence ID" value="XM_064819146.1"/>
</dbReference>
<reference evidence="9" key="1">
    <citation type="journal article" date="2023" name="Mol. Phylogenet. Evol.">
        <title>Genome-scale phylogeny and comparative genomics of the fungal order Sordariales.</title>
        <authorList>
            <person name="Hensen N."/>
            <person name="Bonometti L."/>
            <person name="Westerberg I."/>
            <person name="Brannstrom I.O."/>
            <person name="Guillou S."/>
            <person name="Cros-Aarteil S."/>
            <person name="Calhoun S."/>
            <person name="Haridas S."/>
            <person name="Kuo A."/>
            <person name="Mondo S."/>
            <person name="Pangilinan J."/>
            <person name="Riley R."/>
            <person name="LaButti K."/>
            <person name="Andreopoulos B."/>
            <person name="Lipzen A."/>
            <person name="Chen C."/>
            <person name="Yan M."/>
            <person name="Daum C."/>
            <person name="Ng V."/>
            <person name="Clum A."/>
            <person name="Steindorff A."/>
            <person name="Ohm R.A."/>
            <person name="Martin F."/>
            <person name="Silar P."/>
            <person name="Natvig D.O."/>
            <person name="Lalanne C."/>
            <person name="Gautier V."/>
            <person name="Ament-Velasquez S.L."/>
            <person name="Kruys A."/>
            <person name="Hutchinson M.I."/>
            <person name="Powell A.J."/>
            <person name="Barry K."/>
            <person name="Miller A.N."/>
            <person name="Grigoriev I.V."/>
            <person name="Debuchy R."/>
            <person name="Gladieux P."/>
            <person name="Hiltunen Thoren M."/>
            <person name="Johannesson H."/>
        </authorList>
    </citation>
    <scope>NUCLEOTIDE SEQUENCE</scope>
    <source>
        <strain evidence="9">CBS 508.74</strain>
    </source>
</reference>
<organism evidence="9 10">
    <name type="scientific">Canariomyces notabilis</name>
    <dbReference type="NCBI Taxonomy" id="2074819"/>
    <lineage>
        <taxon>Eukaryota</taxon>
        <taxon>Fungi</taxon>
        <taxon>Dikarya</taxon>
        <taxon>Ascomycota</taxon>
        <taxon>Pezizomycotina</taxon>
        <taxon>Sordariomycetes</taxon>
        <taxon>Sordariomycetidae</taxon>
        <taxon>Sordariales</taxon>
        <taxon>Chaetomiaceae</taxon>
        <taxon>Canariomyces</taxon>
    </lineage>
</organism>
<feature type="binding site" description="axial binding residue" evidence="6">
    <location>
        <position position="438"/>
    </location>
    <ligand>
        <name>heme</name>
        <dbReference type="ChEBI" id="CHEBI:30413"/>
    </ligand>
    <ligandPart>
        <name>Fe</name>
        <dbReference type="ChEBI" id="CHEBI:18248"/>
    </ligandPart>
</feature>
<sequence>MGLAMIDQTAWSLIAGLAVAYTFLRLLLRLTQDEKEPKALATSIPFIGPLFGLGIGKTKFFLKLRDQYGLPIYTLRMPGARTYVIDSLSLIPPLQRQPRVLSFHPIEHRAAEKIMGLTPQGCDILGANMNHEDSYLGSFVKALHPALSPGAGLDEITRASVQLLRASFDTRKTTTRVDLFQWIRHEMMLATTNAIYGPHNIFKNPKHEAAWWTFEPGFMQLMAWPWPSITARASFQARESLVPDMMEYFVKGYHEEGSPLVKCRFAYNTQHGLGLEDMARGEIGQTSAAITNTIPASFWFVWHIFSDPAVLRDCCREVEQLVTRDASTGICTLDLGQVKSSCPVLLSTWQETLRYRHTGLQARVVMEDHLFDGRYLLKKGATVMVVTPALHSEASVWGPDSTKFDHRRFLRDREGHTGAMKRPSPAAFRGFGGGSTLCPGRHFVTNEILCFAALLISRFDIRPVKGVWREPGVGLQLTDALPKPIEPIEVEIVPKAEPEWKVLLPTTIKVEMGEAEIHIVAKLKEHAYTLQLDHQMPESKAEKIDRVKANLPLPDQPPAASDMKSADMRTTASTGVPAGDVSKGDGISSGLREPATKASGDVDMSGIGRQGK</sequence>
<evidence type="ECO:0000256" key="2">
    <source>
        <dbReference type="ARBA" id="ARBA00010617"/>
    </source>
</evidence>